<dbReference type="PROSITE" id="PS51725">
    <property type="entry name" value="ABM"/>
    <property type="match status" value="1"/>
</dbReference>
<evidence type="ECO:0000313" key="2">
    <source>
        <dbReference type="EMBL" id="MFD2206140.1"/>
    </source>
</evidence>
<dbReference type="InterPro" id="IPR011008">
    <property type="entry name" value="Dimeric_a/b-barrel"/>
</dbReference>
<dbReference type="Pfam" id="PF03992">
    <property type="entry name" value="ABM"/>
    <property type="match status" value="1"/>
</dbReference>
<reference evidence="3" key="1">
    <citation type="journal article" date="2019" name="Int. J. Syst. Evol. Microbiol.">
        <title>The Global Catalogue of Microorganisms (GCM) 10K type strain sequencing project: providing services to taxonomists for standard genome sequencing and annotation.</title>
        <authorList>
            <consortium name="The Broad Institute Genomics Platform"/>
            <consortium name="The Broad Institute Genome Sequencing Center for Infectious Disease"/>
            <person name="Wu L."/>
            <person name="Ma J."/>
        </authorList>
    </citation>
    <scope>NUCLEOTIDE SEQUENCE [LARGE SCALE GENOMIC DNA]</scope>
    <source>
        <strain evidence="3">CGMCC 4.7192</strain>
    </source>
</reference>
<evidence type="ECO:0000313" key="3">
    <source>
        <dbReference type="Proteomes" id="UP001597294"/>
    </source>
</evidence>
<dbReference type="RefSeq" id="WP_380251427.1">
    <property type="nucleotide sequence ID" value="NZ_JBHUII010000004.1"/>
</dbReference>
<keyword evidence="2" id="KW-0560">Oxidoreductase</keyword>
<dbReference type="Proteomes" id="UP001597294">
    <property type="component" value="Unassembled WGS sequence"/>
</dbReference>
<dbReference type="SUPFAM" id="SSF54909">
    <property type="entry name" value="Dimeric alpha+beta barrel"/>
    <property type="match status" value="1"/>
</dbReference>
<accession>A0ABW5BMJ0</accession>
<dbReference type="Gene3D" id="3.30.70.100">
    <property type="match status" value="1"/>
</dbReference>
<evidence type="ECO:0000259" key="1">
    <source>
        <dbReference type="PROSITE" id="PS51725"/>
    </source>
</evidence>
<sequence>MKKLWISAGIELQNDADLKKTKTALCELVKQTVKEPGCIQFEILQHQDKPQCFTLWECWTSDDALKAHFKAPHTLDYLSHDYTKVNYIERLQINSPS</sequence>
<dbReference type="InterPro" id="IPR007138">
    <property type="entry name" value="ABM_dom"/>
</dbReference>
<organism evidence="2 3">
    <name type="scientific">Kiloniella antarctica</name>
    <dbReference type="NCBI Taxonomy" id="1550907"/>
    <lineage>
        <taxon>Bacteria</taxon>
        <taxon>Pseudomonadati</taxon>
        <taxon>Pseudomonadota</taxon>
        <taxon>Alphaproteobacteria</taxon>
        <taxon>Rhodospirillales</taxon>
        <taxon>Kiloniellaceae</taxon>
        <taxon>Kiloniella</taxon>
    </lineage>
</organism>
<gene>
    <name evidence="2" type="ORF">ACFSKO_10970</name>
</gene>
<proteinExistence type="predicted"/>
<keyword evidence="2" id="KW-0503">Monooxygenase</keyword>
<protein>
    <submittedName>
        <fullName evidence="2">Quinol monooxygenase</fullName>
        <ecNumber evidence="2">1.-.-.-</ecNumber>
    </submittedName>
</protein>
<keyword evidence="3" id="KW-1185">Reference proteome</keyword>
<comment type="caution">
    <text evidence="2">The sequence shown here is derived from an EMBL/GenBank/DDBJ whole genome shotgun (WGS) entry which is preliminary data.</text>
</comment>
<dbReference type="EMBL" id="JBHUII010000004">
    <property type="protein sequence ID" value="MFD2206140.1"/>
    <property type="molecule type" value="Genomic_DNA"/>
</dbReference>
<dbReference type="GO" id="GO:0004497">
    <property type="term" value="F:monooxygenase activity"/>
    <property type="evidence" value="ECO:0007669"/>
    <property type="project" value="UniProtKB-KW"/>
</dbReference>
<name>A0ABW5BMJ0_9PROT</name>
<feature type="domain" description="ABM" evidence="1">
    <location>
        <begin position="4"/>
        <end position="94"/>
    </location>
</feature>
<dbReference type="EC" id="1.-.-.-" evidence="2"/>